<dbReference type="GO" id="GO:0003951">
    <property type="term" value="F:NAD+ kinase activity"/>
    <property type="evidence" value="ECO:0007669"/>
    <property type="project" value="InterPro"/>
</dbReference>
<dbReference type="FunFam" id="2.60.200.30:FF:000009">
    <property type="entry name" value="Poly(P)/ATP NAD kinase"/>
    <property type="match status" value="1"/>
</dbReference>
<evidence type="ECO:0000259" key="9">
    <source>
        <dbReference type="SMART" id="SM00128"/>
    </source>
</evidence>
<keyword evidence="2" id="KW-0808">Transferase</keyword>
<evidence type="ECO:0000256" key="8">
    <source>
        <dbReference type="SAM" id="MobiDB-lite"/>
    </source>
</evidence>
<evidence type="ECO:0000256" key="6">
    <source>
        <dbReference type="ARBA" id="ARBA00022857"/>
    </source>
</evidence>
<comment type="caution">
    <text evidence="10">The sequence shown here is derived from an EMBL/GenBank/DDBJ whole genome shotgun (WGS) entry which is preliminary data.</text>
</comment>
<dbReference type="InterPro" id="IPR017438">
    <property type="entry name" value="ATP-NAD_kinase_N"/>
</dbReference>
<dbReference type="GO" id="GO:0006741">
    <property type="term" value="P:NADP+ biosynthetic process"/>
    <property type="evidence" value="ECO:0007669"/>
    <property type="project" value="InterPro"/>
</dbReference>
<feature type="region of interest" description="Disordered" evidence="8">
    <location>
        <begin position="67"/>
        <end position="171"/>
    </location>
</feature>
<feature type="region of interest" description="Disordered" evidence="8">
    <location>
        <begin position="1"/>
        <end position="20"/>
    </location>
</feature>
<dbReference type="GO" id="GO:0019674">
    <property type="term" value="P:NAD+ metabolic process"/>
    <property type="evidence" value="ECO:0007669"/>
    <property type="project" value="InterPro"/>
</dbReference>
<dbReference type="InterPro" id="IPR017437">
    <property type="entry name" value="ATP-NAD_kinase_PpnK-typ_C"/>
</dbReference>
<dbReference type="Pfam" id="PF22669">
    <property type="entry name" value="Exo_endo_phos2"/>
    <property type="match status" value="2"/>
</dbReference>
<reference evidence="10 11" key="1">
    <citation type="submission" date="2020-01" db="EMBL/GenBank/DDBJ databases">
        <authorList>
            <person name="Palmer J.M."/>
        </authorList>
    </citation>
    <scope>NUCLEOTIDE SEQUENCE [LARGE SCALE GENOMIC DNA]</scope>
    <source>
        <strain evidence="10 11">TWF970</strain>
    </source>
</reference>
<evidence type="ECO:0000256" key="5">
    <source>
        <dbReference type="ARBA" id="ARBA00022840"/>
    </source>
</evidence>
<dbReference type="InterPro" id="IPR016064">
    <property type="entry name" value="NAD/diacylglycerol_kinase_sf"/>
</dbReference>
<protein>
    <submittedName>
        <fullName evidence="10">NADH kinase pos5, variant 2</fullName>
    </submittedName>
</protein>
<dbReference type="GO" id="GO:0005524">
    <property type="term" value="F:ATP binding"/>
    <property type="evidence" value="ECO:0007669"/>
    <property type="project" value="UniProtKB-KW"/>
</dbReference>
<dbReference type="Proteomes" id="UP000474640">
    <property type="component" value="Unassembled WGS sequence"/>
</dbReference>
<name>A0A7C8VUV1_ORBOL</name>
<dbReference type="SMART" id="SM00128">
    <property type="entry name" value="IPPc"/>
    <property type="match status" value="1"/>
</dbReference>
<accession>A0A7C8VUV1</accession>
<dbReference type="SUPFAM" id="SSF56219">
    <property type="entry name" value="DNase I-like"/>
    <property type="match status" value="1"/>
</dbReference>
<evidence type="ECO:0000313" key="11">
    <source>
        <dbReference type="Proteomes" id="UP000474640"/>
    </source>
</evidence>
<dbReference type="InterPro" id="IPR046985">
    <property type="entry name" value="IP5"/>
</dbReference>
<dbReference type="InterPro" id="IPR002504">
    <property type="entry name" value="NADK"/>
</dbReference>
<evidence type="ECO:0000256" key="2">
    <source>
        <dbReference type="ARBA" id="ARBA00022679"/>
    </source>
</evidence>
<evidence type="ECO:0000313" key="10">
    <source>
        <dbReference type="EMBL" id="KAF3287374.1"/>
    </source>
</evidence>
<dbReference type="EMBL" id="JAABOJ010000004">
    <property type="protein sequence ID" value="KAF3287374.1"/>
    <property type="molecule type" value="Genomic_DNA"/>
</dbReference>
<feature type="domain" description="Inositol polyphosphate-related phosphatase" evidence="9">
    <location>
        <begin position="174"/>
        <end position="562"/>
    </location>
</feature>
<evidence type="ECO:0000256" key="1">
    <source>
        <dbReference type="ARBA" id="ARBA00010995"/>
    </source>
</evidence>
<dbReference type="InterPro" id="IPR013783">
    <property type="entry name" value="Ig-like_fold"/>
</dbReference>
<evidence type="ECO:0000256" key="4">
    <source>
        <dbReference type="ARBA" id="ARBA00022777"/>
    </source>
</evidence>
<dbReference type="PANTHER" id="PTHR11200">
    <property type="entry name" value="INOSITOL 5-PHOSPHATASE"/>
    <property type="match status" value="1"/>
</dbReference>
<proteinExistence type="inferred from homology"/>
<dbReference type="GO" id="GO:0004439">
    <property type="term" value="F:phosphatidylinositol-4,5-bisphosphate 5-phosphatase activity"/>
    <property type="evidence" value="ECO:0007669"/>
    <property type="project" value="TreeGrafter"/>
</dbReference>
<organism evidence="10 11">
    <name type="scientific">Orbilia oligospora</name>
    <name type="common">Nematode-trapping fungus</name>
    <name type="synonym">Arthrobotrys oligospora</name>
    <dbReference type="NCBI Taxonomy" id="2813651"/>
    <lineage>
        <taxon>Eukaryota</taxon>
        <taxon>Fungi</taxon>
        <taxon>Dikarya</taxon>
        <taxon>Ascomycota</taxon>
        <taxon>Pezizomycotina</taxon>
        <taxon>Orbiliomycetes</taxon>
        <taxon>Orbiliales</taxon>
        <taxon>Orbiliaceae</taxon>
        <taxon>Orbilia</taxon>
    </lineage>
</organism>
<comment type="similarity">
    <text evidence="1">Belongs to the NAD kinase family.</text>
</comment>
<evidence type="ECO:0000256" key="7">
    <source>
        <dbReference type="ARBA" id="ARBA00023027"/>
    </source>
</evidence>
<dbReference type="Gene3D" id="3.60.10.10">
    <property type="entry name" value="Endonuclease/exonuclease/phosphatase"/>
    <property type="match status" value="1"/>
</dbReference>
<keyword evidence="5" id="KW-0067">ATP-binding</keyword>
<dbReference type="HAMAP" id="MF_00361">
    <property type="entry name" value="NAD_kinase"/>
    <property type="match status" value="1"/>
</dbReference>
<sequence>MATPSASDPSGPRPTQDLEKLVGGPVAAALYHRRKEFLQRTRCTVKVTTWNVASIDGAHRAAGSILREPAVGADEPGGRGARNRVSRSIGSGGVTSDKKEKPLGITDSRSSEGGVQGPQRLPTGSSTAAEGNEVYGRRDGQDEAEEGKDSALGQVEERETRTVVESNRAKAGVARTSGSISSIGQELVSGGTQAYNCIHVICLQEVVDVTAPENFIRTVDEAVQKRWKEEIQAALPEYRCLLVQQLVGVLMFVYVSPEIAPQITTPSSTSVGTGLMGYMGNKGGAMARLVFGGLPAAGISPPSFADSSIEELRESEEERGVTVVFVDCHLAAFVNSVDRRNWDYTEIMRRAYFHPNPLPISGGGTVPEAVAAAHPNGYPFKECDIVVWAGDLNYRLEMPGNKIRKAIHKFLPSEADGSDPVLKLILDQQAPDNNDDSKSNDLEPNRSFEETISFLLESDQLRKVQSEGKAFQHFHEGKIMFVPTYKYDPGTISTFDTSEKARVPSYCDRILWKDWKVEEEEIERLKARKLSDERDQKRESHLDGTDHSDVLFDFADEEDVGDESELRINENDLNIPPKIDHEITSINDIDISDIATPLKLLKYFSHQSVAESDHKPVSAEFSLDFLGVNQEKRSQIQIEVVKELDRHENEARPAVTVIVDGDPSDEIVNFGDVTWDQVVRRTVTIANTGRTAAVCEFVKRPVLPAIMDDDDDGFTKVTSEDANDPMAFGEESSATGGATEEVCREWLSATFNSSETDGPHMLQPGDAEQVTLQLALPPRKHGRQPRSAYASLLRHLNKGKEQLADVLVMRVSQGQDKFIPVKAEFKPTFLGYGLTELLRVPDSAGGIRENPKCTGEAHWSAPRELFRMTEYLLLTLRSIVMSEGGEGVRWTMLPGWPFVKETWGMRTFSFMLVVWTELNFPLGLMDSDGDDDEGVKELTRSSVYARSALKRWIRESLDCDKDWAWEEVDRNGFSEEDKCEAMSECLLDWLGYLKEGVLPGSLYGEVVKGVGGKAGADKILDMLPTAAPPVHTNVFIYLTGFISEVISLLSPKYDAAITNNFTPQALTPAALVKRLSASSRLTTTELVKKSVVKEFAEVIVRRPTAMDGWRSDTLEKREEERSVDVRLVLLAKLEFVTHFPSTTSASRQKPLSQLAANISSFANYPSYIMRSWIRSLRTVDARRVTQRCFSSSRPRLELRSIWDLDNKIDPVYRECTNRSLEIIKFPEDQPPNNVLLIQKEGVSSVTEAMVEFAKFLKTAYPATNIILEPHIATELHSSLPFPIHATPYTTLPPYPNRNPYHLKTSLTVTFGGDGTILHAASLFSTSPVVPPLLSFSLGTLGFLGPWKFSDYKTAITAVFTNKARIMRRSRIKMEAFSGSTQLLGDLWPPDSQSNGGRGEGSGVWAMNEVNIHRGQNPHMAIVEVFVDGRFLTEAVADGIILSTPTGSTAYSLSSFGSIVHPRVPAILLTPICPRSLSFRPLVLPAEVEVSLKLSDKARGDEVEVSIDGKRWGGVRKGVEVKITGEMVNFCGGGEGGVPCIWREGSEHEDEWVGGLNGLLKFNYPFGEEVHF</sequence>
<dbReference type="OrthoDB" id="7862313at2759"/>
<dbReference type="PANTHER" id="PTHR11200:SF300">
    <property type="entry name" value="TYPE II INOSITOL 1,4,5-TRISPHOSPHATE 5-PHOSPHATASE"/>
    <property type="match status" value="1"/>
</dbReference>
<dbReference type="Gene3D" id="2.60.200.30">
    <property type="entry name" value="Probable inorganic polyphosphate/atp-NAD kinase, domain 2"/>
    <property type="match status" value="1"/>
</dbReference>
<dbReference type="Gene3D" id="2.60.40.10">
    <property type="entry name" value="Immunoglobulins"/>
    <property type="match status" value="1"/>
</dbReference>
<keyword evidence="4 10" id="KW-0418">Kinase</keyword>
<dbReference type="SUPFAM" id="SSF111331">
    <property type="entry name" value="NAD kinase/diacylglycerol kinase-like"/>
    <property type="match status" value="1"/>
</dbReference>
<dbReference type="InterPro" id="IPR036691">
    <property type="entry name" value="Endo/exonu/phosph_ase_sf"/>
</dbReference>
<keyword evidence="3" id="KW-0547">Nucleotide-binding</keyword>
<dbReference type="Gene3D" id="3.40.50.10330">
    <property type="entry name" value="Probable inorganic polyphosphate/atp-NAD kinase, domain 1"/>
    <property type="match status" value="1"/>
</dbReference>
<keyword evidence="7" id="KW-0520">NAD</keyword>
<dbReference type="Pfam" id="PF20143">
    <property type="entry name" value="NAD_kinase_C"/>
    <property type="match status" value="1"/>
</dbReference>
<dbReference type="GO" id="GO:0046856">
    <property type="term" value="P:phosphatidylinositol dephosphorylation"/>
    <property type="evidence" value="ECO:0007669"/>
    <property type="project" value="InterPro"/>
</dbReference>
<gene>
    <name evidence="10" type="primary">POS5</name>
    <name evidence="10" type="ORF">TWF970_007099</name>
</gene>
<keyword evidence="6" id="KW-0521">NADP</keyword>
<dbReference type="InterPro" id="IPR000300">
    <property type="entry name" value="IPPc"/>
</dbReference>
<dbReference type="Pfam" id="PF01513">
    <property type="entry name" value="NAD_kinase"/>
    <property type="match status" value="1"/>
</dbReference>
<evidence type="ECO:0000256" key="3">
    <source>
        <dbReference type="ARBA" id="ARBA00022741"/>
    </source>
</evidence>